<feature type="compositionally biased region" description="Low complexity" evidence="8">
    <location>
        <begin position="79"/>
        <end position="89"/>
    </location>
</feature>
<evidence type="ECO:0000256" key="8">
    <source>
        <dbReference type="SAM" id="MobiDB-lite"/>
    </source>
</evidence>
<reference evidence="10 11" key="1">
    <citation type="journal article" date="2018" name="Nat. Ecol. Evol.">
        <title>Shark genomes provide insights into elasmobranch evolution and the origin of vertebrates.</title>
        <authorList>
            <person name="Hara Y"/>
            <person name="Yamaguchi K"/>
            <person name="Onimaru K"/>
            <person name="Kadota M"/>
            <person name="Koyanagi M"/>
            <person name="Keeley SD"/>
            <person name="Tatsumi K"/>
            <person name="Tanaka K"/>
            <person name="Motone F"/>
            <person name="Kageyama Y"/>
            <person name="Nozu R"/>
            <person name="Adachi N"/>
            <person name="Nishimura O"/>
            <person name="Nakagawa R"/>
            <person name="Tanegashima C"/>
            <person name="Kiyatake I"/>
            <person name="Matsumoto R"/>
            <person name="Murakumo K"/>
            <person name="Nishida K"/>
            <person name="Terakita A"/>
            <person name="Kuratani S"/>
            <person name="Sato K"/>
            <person name="Hyodo S Kuraku.S."/>
        </authorList>
    </citation>
    <scope>NUCLEOTIDE SEQUENCE [LARGE SCALE GENOMIC DNA]</scope>
</reference>
<comment type="subcellular location">
    <subcellularLocation>
        <location evidence="1 6">Endoplasmic reticulum membrane</location>
        <topology evidence="1 6">Multi-pass membrane protein</topology>
    </subcellularLocation>
</comment>
<keyword evidence="7" id="KW-0175">Coiled coil</keyword>
<dbReference type="PANTHER" id="PTHR45799">
    <property type="entry name" value="RETICULON-LIKE PROTEIN"/>
    <property type="match status" value="1"/>
</dbReference>
<keyword evidence="2 6" id="KW-0812">Transmembrane</keyword>
<keyword evidence="3 6" id="KW-0256">Endoplasmic reticulum</keyword>
<evidence type="ECO:0000256" key="1">
    <source>
        <dbReference type="ARBA" id="ARBA00004477"/>
    </source>
</evidence>
<dbReference type="Proteomes" id="UP000288216">
    <property type="component" value="Unassembled WGS sequence"/>
</dbReference>
<dbReference type="OrthoDB" id="567788at2759"/>
<protein>
    <recommendedName>
        <fullName evidence="6">Reticulon</fullName>
    </recommendedName>
</protein>
<evidence type="ECO:0000256" key="2">
    <source>
        <dbReference type="ARBA" id="ARBA00022692"/>
    </source>
</evidence>
<evidence type="ECO:0000256" key="3">
    <source>
        <dbReference type="ARBA" id="ARBA00022824"/>
    </source>
</evidence>
<organism evidence="10 11">
    <name type="scientific">Scyliorhinus torazame</name>
    <name type="common">Cloudy catshark</name>
    <name type="synonym">Catulus torazame</name>
    <dbReference type="NCBI Taxonomy" id="75743"/>
    <lineage>
        <taxon>Eukaryota</taxon>
        <taxon>Metazoa</taxon>
        <taxon>Chordata</taxon>
        <taxon>Craniata</taxon>
        <taxon>Vertebrata</taxon>
        <taxon>Chondrichthyes</taxon>
        <taxon>Elasmobranchii</taxon>
        <taxon>Galeomorphii</taxon>
        <taxon>Galeoidea</taxon>
        <taxon>Carcharhiniformes</taxon>
        <taxon>Scyliorhinidae</taxon>
        <taxon>Scyliorhinus</taxon>
    </lineage>
</organism>
<feature type="transmembrane region" description="Helical" evidence="6">
    <location>
        <begin position="1264"/>
        <end position="1285"/>
    </location>
</feature>
<feature type="transmembrane region" description="Helical" evidence="6">
    <location>
        <begin position="1149"/>
        <end position="1178"/>
    </location>
</feature>
<feature type="region of interest" description="Disordered" evidence="8">
    <location>
        <begin position="16"/>
        <end position="106"/>
    </location>
</feature>
<dbReference type="Gene3D" id="1.20.5.2480">
    <property type="match status" value="1"/>
</dbReference>
<dbReference type="OMA" id="MTYATFD"/>
<sequence length="1322" mass="145533">MTEEWQPPLVSTSVRLDDIVQSSSQEDVEDDLIPLKPAAGDAPILPAHSVFEPARNTDIGDDGFVTPPPVPARSRPEPDSSSDSAAVAATGSVKTRPESTDESFLSPSVAPECVMQTSAGKSLQLSFYLTFLISFPSMITDLSVNLKDEPASAEPVGPQDAAPVHVEPVPVFSMPSFSSDSVTELTMSAKAVHSDHLKQTEVPVYTGLQTAFGFMENAMDKKVADHLEKAPAVDEKAHVKSAFIESSELVRLSSVDGSPFQYQIGQRVEPNGSEFKGTTSSLVEEPMPEQVNADKGKLKIREVMGMDKVQLSDDREVEMEPHLGLTCEYVGAPGLGMPPLDRIVEEKEFMQNTLYFNEQSVKPADSGLNFCYGDILEVKERNELRFFGPAVNQAAVIDTDTSKSINNVTDKSESGAFQDPAAAKTLCETEEPIVAKATGKPGYTDLEDFVEQSFEQDEKLPLTAEAYFAVSQVPVVSESQTCMTYATFDSYSMLESDYFSTNETVPEHDAVVKGKTEFKETAIPLQLTTIKSEVINKVEDPETKPVTLEFIGNKPNSKVDVIPTSEMNSQLFSNFAIQPNQIMKADYLNEVTTSDQTVQSFAPYHLQRTSEIKSPGLETTEEAIDVEIRSAPNPFKPLPSTSEKYVLDKSEEAQNLTDILIKASTHTENVCVTSLADPERAITQFDTPYAGKEQIALREPLSFADSVANNIPEVTNAHHLFEEQNTVRNRGVSEDTVIISEERNLPEHVLVDSIIDSADKSDDTSVQFGYREHDLSENINPFVDQSIKQELLSSKIVEEKNHSTLHSPIYNISADTSVTTKSPDVTICKEIAISKSEPVLGAQGAATIEIKPVERILADYKHVEQCSLGPLSLEDEIEIPALNVTDVLSNPFLMEKGAIEINLNHQEAVMPSATMSERHPTKESISVLSMNRDTTSTTLSMPNEEFSIVDRGLGLKALSEETSLTTSQSVTWAVAPSLQDKFPYNCLEEFDEMKAKINDHTEKLEIAEVQMKRQELATDASFSMNEEVTKASKEVVTKILETSVALAEVLGEKERALETSMSRQETDVTFPFPVGEGDISKKYVSVETMVPELPLVPESTETSRDAAVADTADISVKPDKKSVHVNSFKMDAKMVVDLIYWRDIKKTGLVFGASLFLLLSMTIFSIVSVIAYLALALLSVTISFRIYRGILQAVQKSDDGHPFKACLETDVAVSNELVHKYSDTGLGHINRVITELRRLFLVEDLVDSLKFSVLMWLLTYVGALFNGLTLLIMALVAVFSIPVVYERHQAQIDHYIGIVSKQIRDVTAKIQTKVPGLKRKTE</sequence>
<evidence type="ECO:0000313" key="10">
    <source>
        <dbReference type="EMBL" id="GCB64230.1"/>
    </source>
</evidence>
<dbReference type="PANTHER" id="PTHR45799:SF2">
    <property type="entry name" value="RETICULON-LIKE PROTEIN"/>
    <property type="match status" value="1"/>
</dbReference>
<comment type="caution">
    <text evidence="10">The sequence shown here is derived from an EMBL/GenBank/DDBJ whole genome shotgun (WGS) entry which is preliminary data.</text>
</comment>
<evidence type="ECO:0000256" key="6">
    <source>
        <dbReference type="RuleBase" id="RU210713"/>
    </source>
</evidence>
<dbReference type="Pfam" id="PF02453">
    <property type="entry name" value="Reticulon"/>
    <property type="match status" value="1"/>
</dbReference>
<evidence type="ECO:0000256" key="4">
    <source>
        <dbReference type="ARBA" id="ARBA00022989"/>
    </source>
</evidence>
<dbReference type="InterPro" id="IPR003388">
    <property type="entry name" value="Reticulon"/>
</dbReference>
<evidence type="ECO:0000256" key="7">
    <source>
        <dbReference type="SAM" id="Coils"/>
    </source>
</evidence>
<feature type="compositionally biased region" description="Polar residues" evidence="8">
    <location>
        <begin position="16"/>
        <end position="25"/>
    </location>
</feature>
<feature type="coiled-coil region" evidence="7">
    <location>
        <begin position="990"/>
        <end position="1017"/>
    </location>
</feature>
<dbReference type="STRING" id="75743.A0A401NTN3"/>
<dbReference type="FunFam" id="1.20.5.2480:FF:000001">
    <property type="entry name" value="Reticulon"/>
    <property type="match status" value="1"/>
</dbReference>
<keyword evidence="11" id="KW-1185">Reference proteome</keyword>
<keyword evidence="4 6" id="KW-1133">Transmembrane helix</keyword>
<gene>
    <name evidence="10" type="ORF">scyTo_0009783</name>
</gene>
<dbReference type="PROSITE" id="PS50845">
    <property type="entry name" value="RETICULON"/>
    <property type="match status" value="1"/>
</dbReference>
<name>A0A401NTN3_SCYTO</name>
<dbReference type="InterPro" id="IPR046964">
    <property type="entry name" value="RTN1-4"/>
</dbReference>
<accession>A0A401NTN3</accession>
<dbReference type="GO" id="GO:0005789">
    <property type="term" value="C:endoplasmic reticulum membrane"/>
    <property type="evidence" value="ECO:0007669"/>
    <property type="project" value="UniProtKB-SubCell"/>
</dbReference>
<evidence type="ECO:0000256" key="5">
    <source>
        <dbReference type="ARBA" id="ARBA00023136"/>
    </source>
</evidence>
<keyword evidence="5 6" id="KW-0472">Membrane</keyword>
<evidence type="ECO:0000313" key="11">
    <source>
        <dbReference type="Proteomes" id="UP000288216"/>
    </source>
</evidence>
<evidence type="ECO:0000259" key="9">
    <source>
        <dbReference type="PROSITE" id="PS50845"/>
    </source>
</evidence>
<feature type="domain" description="Reticulon" evidence="9">
    <location>
        <begin position="1135"/>
        <end position="1322"/>
    </location>
</feature>
<proteinExistence type="predicted"/>
<dbReference type="EMBL" id="BFAA01004085">
    <property type="protein sequence ID" value="GCB64230.1"/>
    <property type="molecule type" value="Genomic_DNA"/>
</dbReference>